<protein>
    <submittedName>
        <fullName evidence="2">Uncharacterized protein</fullName>
    </submittedName>
</protein>
<name>A0A918TZQ6_STRCJ</name>
<evidence type="ECO:0000313" key="2">
    <source>
        <dbReference type="EMBL" id="GHC72102.1"/>
    </source>
</evidence>
<sequence>MCGGTKRHLQGLLFPILIDMIRIPSVLPALPRGTPLPAQHRCATRDRRAAGVHGGQGAAPLSTSADAERKARTLGRTGEAIGTGTEEGCGPGPGAGRGRTERPRGADHPYGHTARVDEEAVTPALCHVQ</sequence>
<gene>
    <name evidence="2" type="ORF">GCM10010507_58990</name>
</gene>
<dbReference type="Proteomes" id="UP000646244">
    <property type="component" value="Unassembled WGS sequence"/>
</dbReference>
<dbReference type="EMBL" id="BMVB01000035">
    <property type="protein sequence ID" value="GHC72102.1"/>
    <property type="molecule type" value="Genomic_DNA"/>
</dbReference>
<organism evidence="2 3">
    <name type="scientific">Streptomyces cinnamoneus</name>
    <name type="common">Streptoverticillium cinnamoneum</name>
    <dbReference type="NCBI Taxonomy" id="53446"/>
    <lineage>
        <taxon>Bacteria</taxon>
        <taxon>Bacillati</taxon>
        <taxon>Actinomycetota</taxon>
        <taxon>Actinomycetes</taxon>
        <taxon>Kitasatosporales</taxon>
        <taxon>Streptomycetaceae</taxon>
        <taxon>Streptomyces</taxon>
        <taxon>Streptomyces cinnamoneus group</taxon>
    </lineage>
</organism>
<reference evidence="2" key="1">
    <citation type="journal article" date="2014" name="Int. J. Syst. Evol. Microbiol.">
        <title>Complete genome sequence of Corynebacterium casei LMG S-19264T (=DSM 44701T), isolated from a smear-ripened cheese.</title>
        <authorList>
            <consortium name="US DOE Joint Genome Institute (JGI-PGF)"/>
            <person name="Walter F."/>
            <person name="Albersmeier A."/>
            <person name="Kalinowski J."/>
            <person name="Ruckert C."/>
        </authorList>
    </citation>
    <scope>NUCLEOTIDE SEQUENCE</scope>
    <source>
        <strain evidence="2">JCM 4633</strain>
    </source>
</reference>
<comment type="caution">
    <text evidence="2">The sequence shown here is derived from an EMBL/GenBank/DDBJ whole genome shotgun (WGS) entry which is preliminary data.</text>
</comment>
<feature type="compositionally biased region" description="Gly residues" evidence="1">
    <location>
        <begin position="85"/>
        <end position="97"/>
    </location>
</feature>
<proteinExistence type="predicted"/>
<evidence type="ECO:0000313" key="3">
    <source>
        <dbReference type="Proteomes" id="UP000646244"/>
    </source>
</evidence>
<accession>A0A918TZQ6</accession>
<reference evidence="2" key="2">
    <citation type="submission" date="2020-09" db="EMBL/GenBank/DDBJ databases">
        <authorList>
            <person name="Sun Q."/>
            <person name="Ohkuma M."/>
        </authorList>
    </citation>
    <scope>NUCLEOTIDE SEQUENCE</scope>
    <source>
        <strain evidence="2">JCM 4633</strain>
    </source>
</reference>
<feature type="compositionally biased region" description="Low complexity" evidence="1">
    <location>
        <begin position="75"/>
        <end position="84"/>
    </location>
</feature>
<feature type="region of interest" description="Disordered" evidence="1">
    <location>
        <begin position="37"/>
        <end position="129"/>
    </location>
</feature>
<dbReference type="AlphaFoldDB" id="A0A918TZQ6"/>
<evidence type="ECO:0000256" key="1">
    <source>
        <dbReference type="SAM" id="MobiDB-lite"/>
    </source>
</evidence>
<feature type="compositionally biased region" description="Basic and acidic residues" evidence="1">
    <location>
        <begin position="98"/>
        <end position="118"/>
    </location>
</feature>